<feature type="region of interest" description="Disordered" evidence="1">
    <location>
        <begin position="88"/>
        <end position="286"/>
    </location>
</feature>
<proteinExistence type="predicted"/>
<name>A0AA36HFP7_CYLNA</name>
<sequence>MKNCIDVRPIPISDSLTRLGQQLVTLRCRMSKRSRMPWRAPFLFLLLVQFAEARNQRVKRQWAPDQSQSEVWNQQPFHNHQQRHIYSQEQNWNTGYRGSGSYEGQGRSSYGRPPIFEPPVRSSYGRPPMIEQQQPPPRELPVAPPPPPPDPPSVDPPPSGLPPVLPPPPDSGSTVPGSRIDGPLEPFPTTQSPAIGTGIGQIPPSPSVDTGNKEVNPVLFGVDTSQGNVPAPGGTFSTASPGFIGVDPNVPTLPPPPPPPFGTTPFSPASTPNPFDGAPDLPPEDKTTVDIISTIIATASPSVSMTFPPPFETSTPFFIDAVQSSAVPSSSGFTQGSTTATDSQGRTIIPVDFVPTEVPAATAEPNEDPDDFRSFLAPNGTVILRSPPLPKDVAEKLKLLGFSELKKA</sequence>
<dbReference type="Proteomes" id="UP001176961">
    <property type="component" value="Unassembled WGS sequence"/>
</dbReference>
<evidence type="ECO:0000313" key="2">
    <source>
        <dbReference type="EMBL" id="CAJ0609312.1"/>
    </source>
</evidence>
<feature type="compositionally biased region" description="Pro residues" evidence="1">
    <location>
        <begin position="251"/>
        <end position="262"/>
    </location>
</feature>
<feature type="compositionally biased region" description="Polar residues" evidence="1">
    <location>
        <begin position="327"/>
        <end position="346"/>
    </location>
</feature>
<feature type="region of interest" description="Disordered" evidence="1">
    <location>
        <begin position="327"/>
        <end position="348"/>
    </location>
</feature>
<protein>
    <submittedName>
        <fullName evidence="2">Uncharacterized protein</fullName>
    </submittedName>
</protein>
<gene>
    <name evidence="2" type="ORF">CYNAS_LOCUS21295</name>
</gene>
<dbReference type="EMBL" id="CATQJL010000326">
    <property type="protein sequence ID" value="CAJ0609312.1"/>
    <property type="molecule type" value="Genomic_DNA"/>
</dbReference>
<dbReference type="AlphaFoldDB" id="A0AA36HFP7"/>
<keyword evidence="3" id="KW-1185">Reference proteome</keyword>
<organism evidence="2 3">
    <name type="scientific">Cylicocyclus nassatus</name>
    <name type="common">Nematode worm</name>
    <dbReference type="NCBI Taxonomy" id="53992"/>
    <lineage>
        <taxon>Eukaryota</taxon>
        <taxon>Metazoa</taxon>
        <taxon>Ecdysozoa</taxon>
        <taxon>Nematoda</taxon>
        <taxon>Chromadorea</taxon>
        <taxon>Rhabditida</taxon>
        <taxon>Rhabditina</taxon>
        <taxon>Rhabditomorpha</taxon>
        <taxon>Strongyloidea</taxon>
        <taxon>Strongylidae</taxon>
        <taxon>Cylicocyclus</taxon>
    </lineage>
</organism>
<evidence type="ECO:0000256" key="1">
    <source>
        <dbReference type="SAM" id="MobiDB-lite"/>
    </source>
</evidence>
<feature type="compositionally biased region" description="Pro residues" evidence="1">
    <location>
        <begin position="134"/>
        <end position="170"/>
    </location>
</feature>
<reference evidence="2" key="1">
    <citation type="submission" date="2023-07" db="EMBL/GenBank/DDBJ databases">
        <authorList>
            <consortium name="CYATHOMIX"/>
        </authorList>
    </citation>
    <scope>NUCLEOTIDE SEQUENCE</scope>
    <source>
        <strain evidence="2">N/A</strain>
    </source>
</reference>
<evidence type="ECO:0000313" key="3">
    <source>
        <dbReference type="Proteomes" id="UP001176961"/>
    </source>
</evidence>
<comment type="caution">
    <text evidence="2">The sequence shown here is derived from an EMBL/GenBank/DDBJ whole genome shotgun (WGS) entry which is preliminary data.</text>
</comment>
<accession>A0AA36HFP7</accession>
<feature type="compositionally biased region" description="Low complexity" evidence="1">
    <location>
        <begin position="263"/>
        <end position="272"/>
    </location>
</feature>